<dbReference type="PANTHER" id="PTHR31051">
    <property type="entry name" value="PROTEASOME ASSEMBLY CHAPERONE 3"/>
    <property type="match status" value="1"/>
</dbReference>
<evidence type="ECO:0000313" key="2">
    <source>
        <dbReference type="Proteomes" id="UP001165289"/>
    </source>
</evidence>
<evidence type="ECO:0000313" key="1">
    <source>
        <dbReference type="EMBL" id="KAI6653317.1"/>
    </source>
</evidence>
<dbReference type="EMBL" id="JAKMXF010000288">
    <property type="protein sequence ID" value="KAI6653317.1"/>
    <property type="molecule type" value="Genomic_DNA"/>
</dbReference>
<dbReference type="InterPro" id="IPR053720">
    <property type="entry name" value="Psm_Assembly_Chaperone"/>
</dbReference>
<dbReference type="Gene3D" id="3.30.230.90">
    <property type="match status" value="1"/>
</dbReference>
<proteinExistence type="predicted"/>
<protein>
    <recommendedName>
        <fullName evidence="3">Proteasome assembly chaperone 3</fullName>
    </recommendedName>
</protein>
<keyword evidence="2" id="KW-1185">Reference proteome</keyword>
<evidence type="ECO:0008006" key="3">
    <source>
        <dbReference type="Google" id="ProtNLM"/>
    </source>
</evidence>
<sequence>MELCPHTKQSVYLLNGINTEICVIKFSDTILVSLNQINKIGTILLAKQPPNLFEDSDATPIISTLLGKDDPATHLYARALVEQIPKQYSLVLFLGLKSHIPEDVKLVVKMFRENMLF</sequence>
<dbReference type="GO" id="GO:0043248">
    <property type="term" value="P:proteasome assembly"/>
    <property type="evidence" value="ECO:0007669"/>
    <property type="project" value="InterPro"/>
</dbReference>
<name>A0AAV7JWT7_9METZ</name>
<dbReference type="PANTHER" id="PTHR31051:SF1">
    <property type="entry name" value="PROTEASOME ASSEMBLY CHAPERONE 3"/>
    <property type="match status" value="1"/>
</dbReference>
<gene>
    <name evidence="1" type="ORF">LOD99_3841</name>
</gene>
<comment type="caution">
    <text evidence="1">The sequence shown here is derived from an EMBL/GenBank/DDBJ whole genome shotgun (WGS) entry which is preliminary data.</text>
</comment>
<dbReference type="InterPro" id="IPR018788">
    <property type="entry name" value="Proteasome_assmbl_chp_3"/>
</dbReference>
<dbReference type="AlphaFoldDB" id="A0AAV7JWT7"/>
<reference evidence="1 2" key="1">
    <citation type="journal article" date="2023" name="BMC Biol.">
        <title>The compact genome of the sponge Oopsacas minuta (Hexactinellida) is lacking key metazoan core genes.</title>
        <authorList>
            <person name="Santini S."/>
            <person name="Schenkelaars Q."/>
            <person name="Jourda C."/>
            <person name="Duchesne M."/>
            <person name="Belahbib H."/>
            <person name="Rocher C."/>
            <person name="Selva M."/>
            <person name="Riesgo A."/>
            <person name="Vervoort M."/>
            <person name="Leys S.P."/>
            <person name="Kodjabachian L."/>
            <person name="Le Bivic A."/>
            <person name="Borchiellini C."/>
            <person name="Claverie J.M."/>
            <person name="Renard E."/>
        </authorList>
    </citation>
    <scope>NUCLEOTIDE SEQUENCE [LARGE SCALE GENOMIC DNA]</scope>
    <source>
        <strain evidence="1">SPO-2</strain>
    </source>
</reference>
<dbReference type="Proteomes" id="UP001165289">
    <property type="component" value="Unassembled WGS sequence"/>
</dbReference>
<dbReference type="Pfam" id="PF10178">
    <property type="entry name" value="PAC3"/>
    <property type="match status" value="1"/>
</dbReference>
<organism evidence="1 2">
    <name type="scientific">Oopsacas minuta</name>
    <dbReference type="NCBI Taxonomy" id="111878"/>
    <lineage>
        <taxon>Eukaryota</taxon>
        <taxon>Metazoa</taxon>
        <taxon>Porifera</taxon>
        <taxon>Hexactinellida</taxon>
        <taxon>Hexasterophora</taxon>
        <taxon>Lyssacinosida</taxon>
        <taxon>Leucopsacidae</taxon>
        <taxon>Oopsacas</taxon>
    </lineage>
</organism>
<accession>A0AAV7JWT7</accession>